<dbReference type="Pfam" id="PF06962">
    <property type="entry name" value="rRNA_methylase"/>
    <property type="match status" value="1"/>
</dbReference>
<accession>A0A2S7ZNH6</accession>
<dbReference type="GO" id="GO:0008168">
    <property type="term" value="F:methyltransferase activity"/>
    <property type="evidence" value="ECO:0007669"/>
    <property type="project" value="UniProtKB-KW"/>
</dbReference>
<dbReference type="PANTHER" id="PTHR35276:SF1">
    <property type="entry name" value="TRNA (MNM(5)S(2)U34)-METHYLTRANSFERASE, CHLOROPLASTIC"/>
    <property type="match status" value="1"/>
</dbReference>
<dbReference type="GO" id="GO:0032259">
    <property type="term" value="P:methylation"/>
    <property type="evidence" value="ECO:0007669"/>
    <property type="project" value="UniProtKB-KW"/>
</dbReference>
<dbReference type="PANTHER" id="PTHR35276">
    <property type="entry name" value="S-ADENOSYL-L-METHIONINE-DEPENDENT METHYLTRANSFERASES SUPERFAMILY PROTEIN"/>
    <property type="match status" value="1"/>
</dbReference>
<dbReference type="EMBL" id="BJCR01000004">
    <property type="protein sequence ID" value="GCL68546.1"/>
    <property type="molecule type" value="Genomic_DNA"/>
</dbReference>
<comment type="caution">
    <text evidence="3">The sequence shown here is derived from an EMBL/GenBank/DDBJ whole genome shotgun (WGS) entry which is preliminary data.</text>
</comment>
<reference evidence="5 6" key="2">
    <citation type="submission" date="2019-03" db="EMBL/GenBank/DDBJ databases">
        <title>Draft genome sequences of two Veillonella tobetsuensis clinical isolates from intraoperative bronchial fluids of elderly patients with pulmonary carcinoma.</title>
        <authorList>
            <person name="Akiyama T."/>
        </authorList>
    </citation>
    <scope>NUCLEOTIDE SEQUENCE [LARGE SCALE GENOMIC DNA]</scope>
    <source>
        <strain evidence="1 5">PAGU 1578</strain>
        <strain evidence="2 6">PAGU 1579</strain>
    </source>
</reference>
<dbReference type="Proteomes" id="UP000303581">
    <property type="component" value="Unassembled WGS sequence"/>
</dbReference>
<evidence type="ECO:0000313" key="5">
    <source>
        <dbReference type="Proteomes" id="UP000300381"/>
    </source>
</evidence>
<gene>
    <name evidence="3" type="primary">mraW</name>
    <name evidence="1" type="ORF">PAGU1578_02380</name>
    <name evidence="2" type="ORF">PAGU1579_03150</name>
    <name evidence="3" type="ORF">VTHSUH11_07600</name>
</gene>
<keyword evidence="3" id="KW-0489">Methyltransferase</keyword>
<reference evidence="3 4" key="1">
    <citation type="submission" date="2018-01" db="EMBL/GenBank/DDBJ databases">
        <title>Draft genome sequences of clinical isolates and type strains of oral Veillonella including Veillonella infantum sp., nov.</title>
        <authorList>
            <person name="Mashima I."/>
            <person name="Liao Y.-C."/>
            <person name="Sabharwal A."/>
            <person name="Haase E.M."/>
            <person name="Nakazawa F."/>
            <person name="Scannapieco F.A."/>
        </authorList>
    </citation>
    <scope>NUCLEOTIDE SEQUENCE [LARGE SCALE GENOMIC DNA]</scope>
    <source>
        <strain evidence="3 4">Y6</strain>
    </source>
</reference>
<name>A0A2S7ZNH6_9FIRM</name>
<dbReference type="InterPro" id="IPR010719">
    <property type="entry name" value="MnmM_MeTrfase"/>
</dbReference>
<dbReference type="CDD" id="cd02440">
    <property type="entry name" value="AdoMet_MTases"/>
    <property type="match status" value="1"/>
</dbReference>
<dbReference type="Gene3D" id="3.40.50.150">
    <property type="entry name" value="Vaccinia Virus protein VP39"/>
    <property type="match status" value="1"/>
</dbReference>
<protein>
    <submittedName>
        <fullName evidence="3">16S rRNA (Cytosine(1402)-N(4))-methyltransferase</fullName>
    </submittedName>
    <submittedName>
        <fullName evidence="1">rRNA methyltransferase</fullName>
    </submittedName>
</protein>
<dbReference type="Proteomes" id="UP000238877">
    <property type="component" value="Unassembled WGS sequence"/>
</dbReference>
<dbReference type="InterPro" id="IPR029063">
    <property type="entry name" value="SAM-dependent_MTases_sf"/>
</dbReference>
<proteinExistence type="predicted"/>
<organism evidence="3 4">
    <name type="scientific">Veillonella tobetsuensis</name>
    <dbReference type="NCBI Taxonomy" id="1110546"/>
    <lineage>
        <taxon>Bacteria</taxon>
        <taxon>Bacillati</taxon>
        <taxon>Bacillota</taxon>
        <taxon>Negativicutes</taxon>
        <taxon>Veillonellales</taxon>
        <taxon>Veillonellaceae</taxon>
        <taxon>Veillonella</taxon>
    </lineage>
</organism>
<sequence length="191" mass="21597">MININNAVQFQHLIWDHIMKSASVVVDATCGNGHDLLYLAQRAKAECHLYGIDIQEQAIGASRQLLASKTLQSDVTITFLHNSHDIALHEAIKENCIDLIIFNLGYLPGGDHRIITRPKHTIEALKNAFPKLAKDGVITIVAYPGTPEGMNEREELQFFLSELEQNKFNVCHWHPLNQVNNPPELFIIQKR</sequence>
<evidence type="ECO:0000313" key="3">
    <source>
        <dbReference type="EMBL" id="PQL24838.1"/>
    </source>
</evidence>
<evidence type="ECO:0000313" key="4">
    <source>
        <dbReference type="Proteomes" id="UP000238877"/>
    </source>
</evidence>
<keyword evidence="6" id="KW-1185">Reference proteome</keyword>
<evidence type="ECO:0000313" key="1">
    <source>
        <dbReference type="EMBL" id="GCL66617.1"/>
    </source>
</evidence>
<dbReference type="EMBL" id="BJCQ01000008">
    <property type="protein sequence ID" value="GCL66617.1"/>
    <property type="molecule type" value="Genomic_DNA"/>
</dbReference>
<dbReference type="STRING" id="1110546.GCA_001078375_01077"/>
<keyword evidence="3" id="KW-0808">Transferase</keyword>
<dbReference type="AlphaFoldDB" id="A0A2S7ZNH6"/>
<evidence type="ECO:0000313" key="6">
    <source>
        <dbReference type="Proteomes" id="UP000303581"/>
    </source>
</evidence>
<evidence type="ECO:0000313" key="2">
    <source>
        <dbReference type="EMBL" id="GCL68546.1"/>
    </source>
</evidence>
<dbReference type="SUPFAM" id="SSF53335">
    <property type="entry name" value="S-adenosyl-L-methionine-dependent methyltransferases"/>
    <property type="match status" value="1"/>
</dbReference>
<dbReference type="Proteomes" id="UP000300381">
    <property type="component" value="Unassembled WGS sequence"/>
</dbReference>
<dbReference type="EMBL" id="PPDF01000012">
    <property type="protein sequence ID" value="PQL24838.1"/>
    <property type="molecule type" value="Genomic_DNA"/>
</dbReference>
<dbReference type="RefSeq" id="WP_105093213.1">
    <property type="nucleotide sequence ID" value="NZ_BJCQ01000008.1"/>
</dbReference>